<protein>
    <submittedName>
        <fullName evidence="2">VOC family protein</fullName>
    </submittedName>
</protein>
<evidence type="ECO:0000259" key="1">
    <source>
        <dbReference type="Pfam" id="PF13468"/>
    </source>
</evidence>
<evidence type="ECO:0000313" key="3">
    <source>
        <dbReference type="Proteomes" id="UP000294292"/>
    </source>
</evidence>
<sequence length="227" mass="26164">MIELDHVVYFSKQSPKENVQKHKGTSIGGRHKNWGTVNALTYTKNSYIEYLSVENFDVAKQVNHPLTKLLLHDLESGEGWGSICFRTDNISKLNDRLCSEGWLTSGVLDAERETSSGFIRKWKMLFIGQEVSDELPYPFFIEWEESFQERMQSLREDGSIQEEYEKSVISSCVIEVKHLRQSVLEWSNLLSITAVENSLKLPNTNLIFQQLTNEKERLVDVIVSTID</sequence>
<reference evidence="2 3" key="1">
    <citation type="submission" date="2019-03" db="EMBL/GenBank/DDBJ databases">
        <title>Complete genome sequence of Paenisporosarcina antarctica CGMCC 1.6503T.</title>
        <authorList>
            <person name="Rong J.-C."/>
            <person name="Chi N.-Y."/>
            <person name="Zhang Q.-F."/>
        </authorList>
    </citation>
    <scope>NUCLEOTIDE SEQUENCE [LARGE SCALE GENOMIC DNA]</scope>
    <source>
        <strain evidence="2 3">CGMCC 1.6503</strain>
    </source>
</reference>
<dbReference type="PANTHER" id="PTHR40265">
    <property type="entry name" value="BLL2707 PROTEIN"/>
    <property type="match status" value="1"/>
</dbReference>
<gene>
    <name evidence="2" type="ORF">E2636_01715</name>
</gene>
<feature type="domain" description="Glyoxalase-like" evidence="1">
    <location>
        <begin position="4"/>
        <end position="186"/>
    </location>
</feature>
<dbReference type="OrthoDB" id="9111355at2"/>
<dbReference type="PANTHER" id="PTHR40265:SF1">
    <property type="entry name" value="GLYOXALASE-LIKE DOMAIN-CONTAINING PROTEIN"/>
    <property type="match status" value="1"/>
</dbReference>
<name>A0A4P7A255_9BACL</name>
<proteinExistence type="predicted"/>
<dbReference type="Gene3D" id="3.10.180.10">
    <property type="entry name" value="2,3-Dihydroxybiphenyl 1,2-Dioxygenase, domain 1"/>
    <property type="match status" value="1"/>
</dbReference>
<dbReference type="AlphaFoldDB" id="A0A4P7A255"/>
<dbReference type="Pfam" id="PF13468">
    <property type="entry name" value="Glyoxalase_3"/>
    <property type="match status" value="1"/>
</dbReference>
<evidence type="ECO:0000313" key="2">
    <source>
        <dbReference type="EMBL" id="QBP43011.1"/>
    </source>
</evidence>
<keyword evidence="3" id="KW-1185">Reference proteome</keyword>
<organism evidence="2 3">
    <name type="scientific">Paenisporosarcina antarctica</name>
    <dbReference type="NCBI Taxonomy" id="417367"/>
    <lineage>
        <taxon>Bacteria</taxon>
        <taxon>Bacillati</taxon>
        <taxon>Bacillota</taxon>
        <taxon>Bacilli</taxon>
        <taxon>Bacillales</taxon>
        <taxon>Caryophanaceae</taxon>
        <taxon>Paenisporosarcina</taxon>
    </lineage>
</organism>
<dbReference type="InterPro" id="IPR025870">
    <property type="entry name" value="Glyoxalase-like_dom"/>
</dbReference>
<dbReference type="KEGG" id="panc:E2636_01715"/>
<dbReference type="EMBL" id="CP038015">
    <property type="protein sequence ID" value="QBP43011.1"/>
    <property type="molecule type" value="Genomic_DNA"/>
</dbReference>
<dbReference type="InterPro" id="IPR029068">
    <property type="entry name" value="Glyas_Bleomycin-R_OHBP_Dase"/>
</dbReference>
<dbReference type="Proteomes" id="UP000294292">
    <property type="component" value="Chromosome"/>
</dbReference>
<accession>A0A4P7A255</accession>